<dbReference type="AlphaFoldDB" id="A0A5P1FJE5"/>
<feature type="compositionally biased region" description="Low complexity" evidence="1">
    <location>
        <begin position="18"/>
        <end position="36"/>
    </location>
</feature>
<dbReference type="EMBL" id="CM007383">
    <property type="protein sequence ID" value="ONK76771.1"/>
    <property type="molecule type" value="Genomic_DNA"/>
</dbReference>
<dbReference type="SUPFAM" id="SSF57850">
    <property type="entry name" value="RING/U-box"/>
    <property type="match status" value="1"/>
</dbReference>
<feature type="region of interest" description="Disordered" evidence="1">
    <location>
        <begin position="119"/>
        <end position="174"/>
    </location>
</feature>
<evidence type="ECO:0000313" key="2">
    <source>
        <dbReference type="EMBL" id="ONK76771.1"/>
    </source>
</evidence>
<sequence>MPISSSRSRWKFSFGRTSSSSSSSSGAAPPSPLSIPSSSSNIPMSFICPISSSLMFDPVIVHGHGITPSSGRWHRGSSSSCGFTLPRTACSEWSSLLPSSPDRPTRRLRDAIADFCQTRLGAPRPSRAQSRRALRQDLIGSNAPSQETREGERRRRQLRRPSRSKNPRSEKPSRSPLVLGLFLLLLRLGSSFSSSEMIRHLNLPPLLLLPETESKAPKSPCEAEAP</sequence>
<feature type="region of interest" description="Disordered" evidence="1">
    <location>
        <begin position="1"/>
        <end position="36"/>
    </location>
</feature>
<accession>A0A5P1FJE5</accession>
<dbReference type="Proteomes" id="UP000243459">
    <property type="component" value="Chromosome 3"/>
</dbReference>
<dbReference type="Gene3D" id="3.30.40.10">
    <property type="entry name" value="Zinc/RING finger domain, C3HC4 (zinc finger)"/>
    <property type="match status" value="1"/>
</dbReference>
<name>A0A5P1FJE5_ASPOF</name>
<keyword evidence="3" id="KW-1185">Reference proteome</keyword>
<dbReference type="Gramene" id="ONK76771">
    <property type="protein sequence ID" value="ONK76771"/>
    <property type="gene ID" value="A4U43_C03F31960"/>
</dbReference>
<protein>
    <submittedName>
        <fullName evidence="2">Uncharacterized protein</fullName>
    </submittedName>
</protein>
<evidence type="ECO:0000256" key="1">
    <source>
        <dbReference type="SAM" id="MobiDB-lite"/>
    </source>
</evidence>
<reference evidence="3" key="1">
    <citation type="journal article" date="2017" name="Nat. Commun.">
        <title>The asparagus genome sheds light on the origin and evolution of a young Y chromosome.</title>
        <authorList>
            <person name="Harkess A."/>
            <person name="Zhou J."/>
            <person name="Xu C."/>
            <person name="Bowers J.E."/>
            <person name="Van der Hulst R."/>
            <person name="Ayyampalayam S."/>
            <person name="Mercati F."/>
            <person name="Riccardi P."/>
            <person name="McKain M.R."/>
            <person name="Kakrana A."/>
            <person name="Tang H."/>
            <person name="Ray J."/>
            <person name="Groenendijk J."/>
            <person name="Arikit S."/>
            <person name="Mathioni S.M."/>
            <person name="Nakano M."/>
            <person name="Shan H."/>
            <person name="Telgmann-Rauber A."/>
            <person name="Kanno A."/>
            <person name="Yue Z."/>
            <person name="Chen H."/>
            <person name="Li W."/>
            <person name="Chen Y."/>
            <person name="Xu X."/>
            <person name="Zhang Y."/>
            <person name="Luo S."/>
            <person name="Chen H."/>
            <person name="Gao J."/>
            <person name="Mao Z."/>
            <person name="Pires J.C."/>
            <person name="Luo M."/>
            <person name="Kudrna D."/>
            <person name="Wing R.A."/>
            <person name="Meyers B.C."/>
            <person name="Yi K."/>
            <person name="Kong H."/>
            <person name="Lavrijsen P."/>
            <person name="Sunseri F."/>
            <person name="Falavigna A."/>
            <person name="Ye Y."/>
            <person name="Leebens-Mack J.H."/>
            <person name="Chen G."/>
        </authorList>
    </citation>
    <scope>NUCLEOTIDE SEQUENCE [LARGE SCALE GENOMIC DNA]</scope>
    <source>
        <strain evidence="3">cv. DH0086</strain>
    </source>
</reference>
<organism evidence="2 3">
    <name type="scientific">Asparagus officinalis</name>
    <name type="common">Garden asparagus</name>
    <dbReference type="NCBI Taxonomy" id="4686"/>
    <lineage>
        <taxon>Eukaryota</taxon>
        <taxon>Viridiplantae</taxon>
        <taxon>Streptophyta</taxon>
        <taxon>Embryophyta</taxon>
        <taxon>Tracheophyta</taxon>
        <taxon>Spermatophyta</taxon>
        <taxon>Magnoliopsida</taxon>
        <taxon>Liliopsida</taxon>
        <taxon>Asparagales</taxon>
        <taxon>Asparagaceae</taxon>
        <taxon>Asparagoideae</taxon>
        <taxon>Asparagus</taxon>
    </lineage>
</organism>
<dbReference type="InterPro" id="IPR013083">
    <property type="entry name" value="Znf_RING/FYVE/PHD"/>
</dbReference>
<evidence type="ECO:0000313" key="3">
    <source>
        <dbReference type="Proteomes" id="UP000243459"/>
    </source>
</evidence>
<gene>
    <name evidence="2" type="ORF">A4U43_C03F31960</name>
</gene>
<proteinExistence type="predicted"/>
<feature type="compositionally biased region" description="Basic residues" evidence="1">
    <location>
        <begin position="154"/>
        <end position="166"/>
    </location>
</feature>